<dbReference type="InterPro" id="IPR029058">
    <property type="entry name" value="AB_hydrolase_fold"/>
</dbReference>
<dbReference type="EMBL" id="CP092427">
    <property type="protein sequence ID" value="ULP37367.1"/>
    <property type="molecule type" value="Genomic_DNA"/>
</dbReference>
<dbReference type="EMBL" id="JACKRN010000462">
    <property type="protein sequence ID" value="MCV7071308.1"/>
    <property type="molecule type" value="Genomic_DNA"/>
</dbReference>
<dbReference type="Proteomes" id="UP001055159">
    <property type="component" value="Chromosome"/>
</dbReference>
<dbReference type="RefSeq" id="WP_239735658.1">
    <property type="nucleotide sequence ID" value="NZ_CP092427.2"/>
</dbReference>
<gene>
    <name evidence="1" type="ORF">H7H73_13570</name>
    <name evidence="2" type="ORF">MJO55_02695</name>
</gene>
<dbReference type="AlphaFoldDB" id="A0A9X2YDN3"/>
<proteinExistence type="predicted"/>
<reference evidence="1" key="2">
    <citation type="journal article" date="2022" name="BMC Genomics">
        <title>Comparative genome analysis of mycobacteria focusing on tRNA and non-coding RNA.</title>
        <authorList>
            <person name="Behra P.R.K."/>
            <person name="Pettersson B.M.F."/>
            <person name="Ramesh M."/>
            <person name="Das S."/>
            <person name="Dasgupta S."/>
            <person name="Kirsebom L.A."/>
        </authorList>
    </citation>
    <scope>NUCLEOTIDE SEQUENCE</scope>
    <source>
        <strain evidence="1">DSM 45406</strain>
    </source>
</reference>
<organism evidence="1 4">
    <name type="scientific">Mycolicibacterium rufum</name>
    <dbReference type="NCBI Taxonomy" id="318424"/>
    <lineage>
        <taxon>Bacteria</taxon>
        <taxon>Bacillati</taxon>
        <taxon>Actinomycetota</taxon>
        <taxon>Actinomycetes</taxon>
        <taxon>Mycobacteriales</taxon>
        <taxon>Mycobacteriaceae</taxon>
        <taxon>Mycolicibacterium</taxon>
    </lineage>
</organism>
<reference evidence="2" key="3">
    <citation type="submission" date="2022-08" db="EMBL/GenBank/DDBJ databases">
        <title>Whole genome sequencing of non-tuberculosis mycobacteria type-strains.</title>
        <authorList>
            <person name="Igarashi Y."/>
            <person name="Osugi A."/>
            <person name="Mitarai S."/>
        </authorList>
    </citation>
    <scope>NUCLEOTIDE SEQUENCE</scope>
    <source>
        <strain evidence="2">JCM 16372</strain>
    </source>
</reference>
<evidence type="ECO:0000313" key="4">
    <source>
        <dbReference type="Proteomes" id="UP001140272"/>
    </source>
</evidence>
<reference evidence="1" key="1">
    <citation type="submission" date="2020-07" db="EMBL/GenBank/DDBJ databases">
        <authorList>
            <person name="Pettersson B.M.F."/>
            <person name="Behra P.R.K."/>
            <person name="Ramesh M."/>
            <person name="Das S."/>
            <person name="Dasgupta S."/>
            <person name="Kirsebom L.A."/>
        </authorList>
    </citation>
    <scope>NUCLEOTIDE SEQUENCE</scope>
    <source>
        <strain evidence="1">DSM 45406</strain>
    </source>
</reference>
<accession>A0A9X2YDN3</accession>
<name>A0A9X2YDN3_9MYCO</name>
<protein>
    <submittedName>
        <fullName evidence="1">Serine peptidase</fullName>
    </submittedName>
</protein>
<sequence>MSEVLGVHGIWNYQTVTPEVAASALATKWAAFLGVEEERIAVAYYADRLRLGSHGGDAELEALNRALGDQPRELLLAWIAELGWNASEPQGWGAAPLRGLLDWFVQRFDLSRQTVDRFVAAFLSEVSQYLDLQDSGPRQAVRSVVGAAISTHQPRVVVAHSLGSVVAYETLWAYPRLKVDVLVTVGSPLAIPGRVFPVLQPTPVDGRGRKPPGVRKWVNFSDVGDAVAVPKNLAKYFEGVDEDTNIATGMFWTHEVSHYLRNPQVRAGILGLS</sequence>
<dbReference type="SUPFAM" id="SSF53474">
    <property type="entry name" value="alpha/beta-Hydrolases"/>
    <property type="match status" value="1"/>
</dbReference>
<keyword evidence="3" id="KW-1185">Reference proteome</keyword>
<evidence type="ECO:0000313" key="3">
    <source>
        <dbReference type="Proteomes" id="UP001055159"/>
    </source>
</evidence>
<dbReference type="Proteomes" id="UP001140272">
    <property type="component" value="Unassembled WGS sequence"/>
</dbReference>
<dbReference type="Gene3D" id="3.40.50.1820">
    <property type="entry name" value="alpha/beta hydrolase"/>
    <property type="match status" value="1"/>
</dbReference>
<evidence type="ECO:0000313" key="1">
    <source>
        <dbReference type="EMBL" id="MCV7071308.1"/>
    </source>
</evidence>
<evidence type="ECO:0000313" key="2">
    <source>
        <dbReference type="EMBL" id="ULP37367.1"/>
    </source>
</evidence>